<name>A0A0K2V9F9_LEPSM</name>
<organism evidence="1">
    <name type="scientific">Lepeophtheirus salmonis</name>
    <name type="common">Salmon louse</name>
    <name type="synonym">Caligus salmonis</name>
    <dbReference type="NCBI Taxonomy" id="72036"/>
    <lineage>
        <taxon>Eukaryota</taxon>
        <taxon>Metazoa</taxon>
        <taxon>Ecdysozoa</taxon>
        <taxon>Arthropoda</taxon>
        <taxon>Crustacea</taxon>
        <taxon>Multicrustacea</taxon>
        <taxon>Hexanauplia</taxon>
        <taxon>Copepoda</taxon>
        <taxon>Siphonostomatoida</taxon>
        <taxon>Caligidae</taxon>
        <taxon>Lepeophtheirus</taxon>
    </lineage>
</organism>
<proteinExistence type="predicted"/>
<evidence type="ECO:0000313" key="1">
    <source>
        <dbReference type="EMBL" id="CDW46566.1"/>
    </source>
</evidence>
<reference evidence="1" key="1">
    <citation type="submission" date="2014-05" db="EMBL/GenBank/DDBJ databases">
        <authorList>
            <person name="Chronopoulou M."/>
        </authorList>
    </citation>
    <scope>NUCLEOTIDE SEQUENCE</scope>
    <source>
        <tissue evidence="1">Whole organism</tissue>
    </source>
</reference>
<dbReference type="EMBL" id="HACA01029205">
    <property type="protein sequence ID" value="CDW46566.1"/>
    <property type="molecule type" value="Transcribed_RNA"/>
</dbReference>
<dbReference type="AlphaFoldDB" id="A0A0K2V9F9"/>
<sequence>MICNCELVLFLFSPLSKKVMTQIFHIVSERESTSLPSCFKFIFSLFWHLLGVPVKKHFYV</sequence>
<protein>
    <submittedName>
        <fullName evidence="1">Uncharacterized protein</fullName>
    </submittedName>
</protein>
<accession>A0A0K2V9F9</accession>